<accession>A0A7C3IKX7</accession>
<evidence type="ECO:0000313" key="2">
    <source>
        <dbReference type="EMBL" id="HFK20051.1"/>
    </source>
</evidence>
<evidence type="ECO:0008006" key="3">
    <source>
        <dbReference type="Google" id="ProtNLM"/>
    </source>
</evidence>
<gene>
    <name evidence="2" type="ORF">ENS19_02095</name>
</gene>
<dbReference type="AlphaFoldDB" id="A0A7C3IKX7"/>
<proteinExistence type="predicted"/>
<sequence>MERLRMADKPKRFPMKGEGRYFVLGAALVASLVLGMSILGGLLQTEIQPYHFLFFAVEYSGGGGGDYRVSFALLNDEMANGPSNGYVTLRVLDADNSTVYLNTFVLRASNFSTIMDPQHGGEAIGYSFVVHLANYTAGASANMSVLLFQMTYLSMAGRSVSATTTVLR</sequence>
<feature type="transmembrane region" description="Helical" evidence="1">
    <location>
        <begin position="21"/>
        <end position="43"/>
    </location>
</feature>
<keyword evidence="1" id="KW-0472">Membrane</keyword>
<keyword evidence="1" id="KW-1133">Transmembrane helix</keyword>
<dbReference type="EMBL" id="DSTX01000002">
    <property type="protein sequence ID" value="HFK20051.1"/>
    <property type="molecule type" value="Genomic_DNA"/>
</dbReference>
<comment type="caution">
    <text evidence="2">The sequence shown here is derived from an EMBL/GenBank/DDBJ whole genome shotgun (WGS) entry which is preliminary data.</text>
</comment>
<evidence type="ECO:0000256" key="1">
    <source>
        <dbReference type="SAM" id="Phobius"/>
    </source>
</evidence>
<organism evidence="2">
    <name type="scientific">Candidatus Methanomethylicus mesodigestus</name>
    <dbReference type="NCBI Taxonomy" id="1867258"/>
    <lineage>
        <taxon>Archaea</taxon>
        <taxon>Thermoproteota</taxon>
        <taxon>Methanosuratincolia</taxon>
        <taxon>Candidatus Methanomethylicales</taxon>
        <taxon>Candidatus Methanomethylicaceae</taxon>
        <taxon>Candidatus Methanomethylicus</taxon>
    </lineage>
</organism>
<reference evidence="2" key="1">
    <citation type="journal article" date="2020" name="mSystems">
        <title>Genome- and Community-Level Interaction Insights into Carbon Utilization and Element Cycling Functions of Hydrothermarchaeota in Hydrothermal Sediment.</title>
        <authorList>
            <person name="Zhou Z."/>
            <person name="Liu Y."/>
            <person name="Xu W."/>
            <person name="Pan J."/>
            <person name="Luo Z.H."/>
            <person name="Li M."/>
        </authorList>
    </citation>
    <scope>NUCLEOTIDE SEQUENCE [LARGE SCALE GENOMIC DNA]</scope>
    <source>
        <strain evidence="2">SpSt-468</strain>
    </source>
</reference>
<name>A0A7C3IKX7_9CREN</name>
<protein>
    <recommendedName>
        <fullName evidence="3">DUF1616 domain-containing protein</fullName>
    </recommendedName>
</protein>
<keyword evidence="1" id="KW-0812">Transmembrane</keyword>